<sequence length="125" mass="14302">MTKKILLTDIRLRDILKGGGGRFLVKQDEIRKADFRRIRPNEQSGHRQRNKKEFKKAHNGFLQNMHAQNNDDTIQPSTINVSEDSIARHAQNNDNATHPSTINVSEDSITRHAQNNDDATQPLNH</sequence>
<feature type="region of interest" description="Disordered" evidence="1">
    <location>
        <begin position="87"/>
        <end position="125"/>
    </location>
</feature>
<gene>
    <name evidence="2" type="ORF">JTE90_020288</name>
</gene>
<evidence type="ECO:0000313" key="2">
    <source>
        <dbReference type="EMBL" id="KAG8197909.1"/>
    </source>
</evidence>
<feature type="compositionally biased region" description="Polar residues" evidence="1">
    <location>
        <begin position="90"/>
        <end position="125"/>
    </location>
</feature>
<dbReference type="AlphaFoldDB" id="A0AAV6VMM1"/>
<organism evidence="2 3">
    <name type="scientific">Oedothorax gibbosus</name>
    <dbReference type="NCBI Taxonomy" id="931172"/>
    <lineage>
        <taxon>Eukaryota</taxon>
        <taxon>Metazoa</taxon>
        <taxon>Ecdysozoa</taxon>
        <taxon>Arthropoda</taxon>
        <taxon>Chelicerata</taxon>
        <taxon>Arachnida</taxon>
        <taxon>Araneae</taxon>
        <taxon>Araneomorphae</taxon>
        <taxon>Entelegynae</taxon>
        <taxon>Araneoidea</taxon>
        <taxon>Linyphiidae</taxon>
        <taxon>Erigoninae</taxon>
        <taxon>Oedothorax</taxon>
    </lineage>
</organism>
<dbReference type="EMBL" id="JAFNEN010000047">
    <property type="protein sequence ID" value="KAG8197909.1"/>
    <property type="molecule type" value="Genomic_DNA"/>
</dbReference>
<evidence type="ECO:0000313" key="3">
    <source>
        <dbReference type="Proteomes" id="UP000827092"/>
    </source>
</evidence>
<evidence type="ECO:0000256" key="1">
    <source>
        <dbReference type="SAM" id="MobiDB-lite"/>
    </source>
</evidence>
<proteinExistence type="predicted"/>
<comment type="caution">
    <text evidence="2">The sequence shown here is derived from an EMBL/GenBank/DDBJ whole genome shotgun (WGS) entry which is preliminary data.</text>
</comment>
<protein>
    <submittedName>
        <fullName evidence="2">Uncharacterized protein</fullName>
    </submittedName>
</protein>
<name>A0AAV6VMM1_9ARAC</name>
<accession>A0AAV6VMM1</accession>
<keyword evidence="3" id="KW-1185">Reference proteome</keyword>
<dbReference type="Proteomes" id="UP000827092">
    <property type="component" value="Unassembled WGS sequence"/>
</dbReference>
<reference evidence="2 3" key="1">
    <citation type="journal article" date="2022" name="Nat. Ecol. Evol.">
        <title>A masculinizing supergene underlies an exaggerated male reproductive morph in a spider.</title>
        <authorList>
            <person name="Hendrickx F."/>
            <person name="De Corte Z."/>
            <person name="Sonet G."/>
            <person name="Van Belleghem S.M."/>
            <person name="Kostlbacher S."/>
            <person name="Vangestel C."/>
        </authorList>
    </citation>
    <scope>NUCLEOTIDE SEQUENCE [LARGE SCALE GENOMIC DNA]</scope>
    <source>
        <strain evidence="2">W744_W776</strain>
    </source>
</reference>